<dbReference type="InterPro" id="IPR027417">
    <property type="entry name" value="P-loop_NTPase"/>
</dbReference>
<evidence type="ECO:0000313" key="5">
    <source>
        <dbReference type="EMBL" id="GJQ11889.1"/>
    </source>
</evidence>
<comment type="caution">
    <text evidence="5">The sequence shown here is derived from an EMBL/GenBank/DDBJ whole genome shotgun (WGS) entry which is preliminary data.</text>
</comment>
<dbReference type="Pfam" id="PF22594">
    <property type="entry name" value="GTP-eEF1A_C"/>
    <property type="match status" value="1"/>
</dbReference>
<dbReference type="InterPro" id="IPR000795">
    <property type="entry name" value="T_Tr_GTP-bd_dom"/>
</dbReference>
<dbReference type="SUPFAM" id="SSF52540">
    <property type="entry name" value="P-loop containing nucleoside triphosphate hydrolases"/>
    <property type="match status" value="1"/>
</dbReference>
<reference evidence="5" key="2">
    <citation type="submission" date="2022-01" db="EMBL/GenBank/DDBJ databases">
        <authorList>
            <person name="Hirooka S."/>
            <person name="Miyagishima S.Y."/>
        </authorList>
    </citation>
    <scope>NUCLEOTIDE SEQUENCE</scope>
    <source>
        <strain evidence="5">NBRC 102759</strain>
    </source>
</reference>
<sequence>MSKKLQQRRNEIQAELEEWYEEDEDMEITTTQRKGNKTAISEVLSTSRESAVEEVCKVLSDAFSLDAIRTALDKVQWDPNLAIGLLLDDAAESFQSSLPEDIVQGDPPERNKNTTADEIFVESRKNRNKDIVCSQERTASNIAENKWTGNSIDRLPNDSTQTESSADIEQCSNPVILVLGQVDVGKSTFLGHILHLTGNIDERILRKLKKESLDSGRSDLSYAWVLDSQQAERERGVTMDISIRQVHFKRLYTFLDTPGHCDFLSAVIAGASQSQIAILLVDASPGHFEASFSENGPSLEHAIILRSMGVNKVVIAINKMDQVDYAKERFIEIHNQLIKILTSQVGYSESQISCIPCSGLTGENILQRSHVKLLDWYTGDTIMEAVDRYCREPIDDIQDNHFRMSCMDIVEEKKDSETLRISGCIMSGKVKVGDTVGIYPILNISQNWTVRSILMEEHQVSQAVAGDWCTLVLTGSSCGMSLRVGQVVADPRVPLTQGRYLVVQLVMFGSGKKPILRGTPLMLHIHCFQGVGVLTEWISVSRKDEVTKNVIQVPNPRFLKKGDRATVGIRTEVAVFCTPSVINKKLSRICIRQEGRLIASGIVSKIDSEQLSL</sequence>
<evidence type="ECO:0000256" key="1">
    <source>
        <dbReference type="ARBA" id="ARBA00007249"/>
    </source>
</evidence>
<feature type="domain" description="Tr-type G" evidence="4">
    <location>
        <begin position="171"/>
        <end position="394"/>
    </location>
</feature>
<gene>
    <name evidence="5" type="ORF">GpartN1_g3680.t1</name>
</gene>
<comment type="similarity">
    <text evidence="1">Belongs to the TRAFAC class translation factor GTPase superfamily. Classic translation factor GTPase family. EF-Tu/EF-1A subfamily.</text>
</comment>
<dbReference type="OrthoDB" id="342024at2759"/>
<dbReference type="PANTHER" id="PTHR23115">
    <property type="entry name" value="TRANSLATION FACTOR"/>
    <property type="match status" value="1"/>
</dbReference>
<keyword evidence="2" id="KW-0547">Nucleotide-binding</keyword>
<dbReference type="InterPro" id="IPR050100">
    <property type="entry name" value="TRAFAC_GTPase_members"/>
</dbReference>
<dbReference type="InterPro" id="IPR009000">
    <property type="entry name" value="Transl_B-barrel_sf"/>
</dbReference>
<dbReference type="Gene3D" id="2.40.30.10">
    <property type="entry name" value="Translation factors"/>
    <property type="match status" value="2"/>
</dbReference>
<dbReference type="SUPFAM" id="SSF50465">
    <property type="entry name" value="EF-Tu/eEF-1alpha/eIF2-gamma C-terminal domain"/>
    <property type="match status" value="1"/>
</dbReference>
<dbReference type="Pfam" id="PF00009">
    <property type="entry name" value="GTP_EFTU"/>
    <property type="match status" value="1"/>
</dbReference>
<evidence type="ECO:0000256" key="3">
    <source>
        <dbReference type="ARBA" id="ARBA00023134"/>
    </source>
</evidence>
<dbReference type="EMBL" id="BQMJ01000028">
    <property type="protein sequence ID" value="GJQ11889.1"/>
    <property type="molecule type" value="Genomic_DNA"/>
</dbReference>
<dbReference type="InterPro" id="IPR009001">
    <property type="entry name" value="Transl_elong_EF1A/Init_IF2_C"/>
</dbReference>
<protein>
    <recommendedName>
        <fullName evidence="4">Tr-type G domain-containing protein</fullName>
    </recommendedName>
</protein>
<dbReference type="Proteomes" id="UP001061958">
    <property type="component" value="Unassembled WGS sequence"/>
</dbReference>
<reference evidence="5" key="1">
    <citation type="journal article" date="2022" name="Proc. Natl. Acad. Sci. U.S.A.">
        <title>Life cycle and functional genomics of the unicellular red alga Galdieria for elucidating algal and plant evolution and industrial use.</title>
        <authorList>
            <person name="Hirooka S."/>
            <person name="Itabashi T."/>
            <person name="Ichinose T.M."/>
            <person name="Onuma R."/>
            <person name="Fujiwara T."/>
            <person name="Yamashita S."/>
            <person name="Jong L.W."/>
            <person name="Tomita R."/>
            <person name="Iwane A.H."/>
            <person name="Miyagishima S.Y."/>
        </authorList>
    </citation>
    <scope>NUCLEOTIDE SEQUENCE</scope>
    <source>
        <strain evidence="5">NBRC 102759</strain>
    </source>
</reference>
<dbReference type="AlphaFoldDB" id="A0A9C7UQE8"/>
<organism evidence="5 6">
    <name type="scientific">Galdieria partita</name>
    <dbReference type="NCBI Taxonomy" id="83374"/>
    <lineage>
        <taxon>Eukaryota</taxon>
        <taxon>Rhodophyta</taxon>
        <taxon>Bangiophyceae</taxon>
        <taxon>Galdieriales</taxon>
        <taxon>Galdieriaceae</taxon>
        <taxon>Galdieria</taxon>
    </lineage>
</organism>
<keyword evidence="3" id="KW-0342">GTP-binding</keyword>
<dbReference type="PROSITE" id="PS51722">
    <property type="entry name" value="G_TR_2"/>
    <property type="match status" value="1"/>
</dbReference>
<dbReference type="GO" id="GO:0003924">
    <property type="term" value="F:GTPase activity"/>
    <property type="evidence" value="ECO:0007669"/>
    <property type="project" value="InterPro"/>
</dbReference>
<dbReference type="Gene3D" id="3.40.50.300">
    <property type="entry name" value="P-loop containing nucleotide triphosphate hydrolases"/>
    <property type="match status" value="1"/>
</dbReference>
<accession>A0A9C7UQE8</accession>
<name>A0A9C7UQE8_9RHOD</name>
<dbReference type="GO" id="GO:0005525">
    <property type="term" value="F:GTP binding"/>
    <property type="evidence" value="ECO:0007669"/>
    <property type="project" value="UniProtKB-KW"/>
</dbReference>
<dbReference type="SUPFAM" id="SSF50447">
    <property type="entry name" value="Translation proteins"/>
    <property type="match status" value="1"/>
</dbReference>
<evidence type="ECO:0000256" key="2">
    <source>
        <dbReference type="ARBA" id="ARBA00022741"/>
    </source>
</evidence>
<evidence type="ECO:0000259" key="4">
    <source>
        <dbReference type="PROSITE" id="PS51722"/>
    </source>
</evidence>
<proteinExistence type="inferred from homology"/>
<dbReference type="InterPro" id="IPR054696">
    <property type="entry name" value="GTP-eEF1A_C"/>
</dbReference>
<dbReference type="PRINTS" id="PR00315">
    <property type="entry name" value="ELONGATNFCT"/>
</dbReference>
<keyword evidence="6" id="KW-1185">Reference proteome</keyword>
<evidence type="ECO:0000313" key="6">
    <source>
        <dbReference type="Proteomes" id="UP001061958"/>
    </source>
</evidence>